<gene>
    <name evidence="1" type="ORF">EPI10_034394</name>
</gene>
<dbReference type="OrthoDB" id="1936608at2759"/>
<evidence type="ECO:0000313" key="2">
    <source>
        <dbReference type="Proteomes" id="UP000325315"/>
    </source>
</evidence>
<keyword evidence="1" id="KW-0695">RNA-directed DNA polymerase</keyword>
<reference evidence="2" key="1">
    <citation type="journal article" date="2019" name="Plant Biotechnol. J.">
        <title>Genome sequencing of the Australian wild diploid species Gossypium australe highlights disease resistance and delayed gland morphogenesis.</title>
        <authorList>
            <person name="Cai Y."/>
            <person name="Cai X."/>
            <person name="Wang Q."/>
            <person name="Wang P."/>
            <person name="Zhang Y."/>
            <person name="Cai C."/>
            <person name="Xu Y."/>
            <person name="Wang K."/>
            <person name="Zhou Z."/>
            <person name="Wang C."/>
            <person name="Geng S."/>
            <person name="Li B."/>
            <person name="Dong Q."/>
            <person name="Hou Y."/>
            <person name="Wang H."/>
            <person name="Ai P."/>
            <person name="Liu Z."/>
            <person name="Yi F."/>
            <person name="Sun M."/>
            <person name="An G."/>
            <person name="Cheng J."/>
            <person name="Zhang Y."/>
            <person name="Shi Q."/>
            <person name="Xie Y."/>
            <person name="Shi X."/>
            <person name="Chang Y."/>
            <person name="Huang F."/>
            <person name="Chen Y."/>
            <person name="Hong S."/>
            <person name="Mi L."/>
            <person name="Sun Q."/>
            <person name="Zhang L."/>
            <person name="Zhou B."/>
            <person name="Peng R."/>
            <person name="Zhang X."/>
            <person name="Liu F."/>
        </authorList>
    </citation>
    <scope>NUCLEOTIDE SEQUENCE [LARGE SCALE GENOMIC DNA]</scope>
    <source>
        <strain evidence="2">cv. PA1801</strain>
    </source>
</reference>
<protein>
    <submittedName>
        <fullName evidence="1">Reverse transcriptase</fullName>
    </submittedName>
</protein>
<sequence>MLEIGFANSFVDLISRCIGSVNYLVCLNGERGEQFKPMKGDPLRPYLFLISSEGISSLMRLALREGTIKGARVCQKGLVLTHILFADDCILFGNATERGAQNLKAILREYEICSAQCINFEKSIAYFSTNVRKQRLEQMGNILKVRTLSNLEKYLGLPNMVGRDKKRTFQIVKDHMISKINGWSIKHLSHGRKEVFIKSVLQVIPTYSMACFFVTEVFLFGIGKYYGEILVAEES</sequence>
<dbReference type="AlphaFoldDB" id="A0A5B6U6P4"/>
<dbReference type="GO" id="GO:0003964">
    <property type="term" value="F:RNA-directed DNA polymerase activity"/>
    <property type="evidence" value="ECO:0007669"/>
    <property type="project" value="UniProtKB-KW"/>
</dbReference>
<dbReference type="PANTHER" id="PTHR33116">
    <property type="entry name" value="REVERSE TRANSCRIPTASE ZINC-BINDING DOMAIN-CONTAINING PROTEIN-RELATED-RELATED"/>
    <property type="match status" value="1"/>
</dbReference>
<evidence type="ECO:0000313" key="1">
    <source>
        <dbReference type="EMBL" id="KAA3452446.1"/>
    </source>
</evidence>
<name>A0A5B6U6P4_9ROSI</name>
<dbReference type="PANTHER" id="PTHR33116:SF86">
    <property type="entry name" value="REVERSE TRANSCRIPTASE DOMAIN-CONTAINING PROTEIN"/>
    <property type="match status" value="1"/>
</dbReference>
<keyword evidence="1" id="KW-0808">Transferase</keyword>
<keyword evidence="1" id="KW-0548">Nucleotidyltransferase</keyword>
<organism evidence="1 2">
    <name type="scientific">Gossypium australe</name>
    <dbReference type="NCBI Taxonomy" id="47621"/>
    <lineage>
        <taxon>Eukaryota</taxon>
        <taxon>Viridiplantae</taxon>
        <taxon>Streptophyta</taxon>
        <taxon>Embryophyta</taxon>
        <taxon>Tracheophyta</taxon>
        <taxon>Spermatophyta</taxon>
        <taxon>Magnoliopsida</taxon>
        <taxon>eudicotyledons</taxon>
        <taxon>Gunneridae</taxon>
        <taxon>Pentapetalae</taxon>
        <taxon>rosids</taxon>
        <taxon>malvids</taxon>
        <taxon>Malvales</taxon>
        <taxon>Malvaceae</taxon>
        <taxon>Malvoideae</taxon>
        <taxon>Gossypium</taxon>
    </lineage>
</organism>
<accession>A0A5B6U6P4</accession>
<dbReference type="EMBL" id="SMMG02000027">
    <property type="protein sequence ID" value="KAA3452446.1"/>
    <property type="molecule type" value="Genomic_DNA"/>
</dbReference>
<dbReference type="Proteomes" id="UP000325315">
    <property type="component" value="Unassembled WGS sequence"/>
</dbReference>
<keyword evidence="2" id="KW-1185">Reference proteome</keyword>
<comment type="caution">
    <text evidence="1">The sequence shown here is derived from an EMBL/GenBank/DDBJ whole genome shotgun (WGS) entry which is preliminary data.</text>
</comment>
<proteinExistence type="predicted"/>